<name>A0AAD5SV14_9FUNG</name>
<protein>
    <recommendedName>
        <fullName evidence="1">CN hydrolase domain-containing protein</fullName>
    </recommendedName>
</protein>
<comment type="caution">
    <text evidence="2">The sequence shown here is derived from an EMBL/GenBank/DDBJ whole genome shotgun (WGS) entry which is preliminary data.</text>
</comment>
<dbReference type="Pfam" id="PF00795">
    <property type="entry name" value="CN_hydrolase"/>
    <property type="match status" value="1"/>
</dbReference>
<evidence type="ECO:0000313" key="3">
    <source>
        <dbReference type="Proteomes" id="UP001211907"/>
    </source>
</evidence>
<dbReference type="PROSITE" id="PS50263">
    <property type="entry name" value="CN_HYDROLASE"/>
    <property type="match status" value="1"/>
</dbReference>
<evidence type="ECO:0000313" key="2">
    <source>
        <dbReference type="EMBL" id="KAJ3090551.1"/>
    </source>
</evidence>
<dbReference type="InterPro" id="IPR036526">
    <property type="entry name" value="C-N_Hydrolase_sf"/>
</dbReference>
<dbReference type="GO" id="GO:0050152">
    <property type="term" value="F:omega-amidase activity"/>
    <property type="evidence" value="ECO:0007669"/>
    <property type="project" value="TreeGrafter"/>
</dbReference>
<evidence type="ECO:0000259" key="1">
    <source>
        <dbReference type="PROSITE" id="PS50263"/>
    </source>
</evidence>
<dbReference type="PANTHER" id="PTHR23088:SF30">
    <property type="entry name" value="OMEGA-AMIDASE NIT2"/>
    <property type="match status" value="1"/>
</dbReference>
<dbReference type="Gene3D" id="3.60.110.10">
    <property type="entry name" value="Carbon-nitrogen hydrolase"/>
    <property type="match status" value="1"/>
</dbReference>
<dbReference type="GO" id="GO:0006107">
    <property type="term" value="P:oxaloacetate metabolic process"/>
    <property type="evidence" value="ECO:0007669"/>
    <property type="project" value="TreeGrafter"/>
</dbReference>
<dbReference type="GO" id="GO:0006541">
    <property type="term" value="P:glutamine metabolic process"/>
    <property type="evidence" value="ECO:0007669"/>
    <property type="project" value="TreeGrafter"/>
</dbReference>
<dbReference type="AlphaFoldDB" id="A0AAD5SV14"/>
<organism evidence="2 3">
    <name type="scientific">Physocladia obscura</name>
    <dbReference type="NCBI Taxonomy" id="109957"/>
    <lineage>
        <taxon>Eukaryota</taxon>
        <taxon>Fungi</taxon>
        <taxon>Fungi incertae sedis</taxon>
        <taxon>Chytridiomycota</taxon>
        <taxon>Chytridiomycota incertae sedis</taxon>
        <taxon>Chytridiomycetes</taxon>
        <taxon>Chytridiales</taxon>
        <taxon>Chytriomycetaceae</taxon>
        <taxon>Physocladia</taxon>
    </lineage>
</organism>
<dbReference type="SUPFAM" id="SSF56317">
    <property type="entry name" value="Carbon-nitrogen hydrolase"/>
    <property type="match status" value="1"/>
</dbReference>
<dbReference type="GO" id="GO:0006528">
    <property type="term" value="P:asparagine metabolic process"/>
    <property type="evidence" value="ECO:0007669"/>
    <property type="project" value="TreeGrafter"/>
</dbReference>
<proteinExistence type="predicted"/>
<reference evidence="2" key="1">
    <citation type="submission" date="2020-05" db="EMBL/GenBank/DDBJ databases">
        <title>Phylogenomic resolution of chytrid fungi.</title>
        <authorList>
            <person name="Stajich J.E."/>
            <person name="Amses K."/>
            <person name="Simmons R."/>
            <person name="Seto K."/>
            <person name="Myers J."/>
            <person name="Bonds A."/>
            <person name="Quandt C.A."/>
            <person name="Barry K."/>
            <person name="Liu P."/>
            <person name="Grigoriev I."/>
            <person name="Longcore J.E."/>
            <person name="James T.Y."/>
        </authorList>
    </citation>
    <scope>NUCLEOTIDE SEQUENCE</scope>
    <source>
        <strain evidence="2">JEL0513</strain>
    </source>
</reference>
<keyword evidence="3" id="KW-1185">Reference proteome</keyword>
<accession>A0AAD5SV14</accession>
<dbReference type="PANTHER" id="PTHR23088">
    <property type="entry name" value="NITRILASE-RELATED"/>
    <property type="match status" value="1"/>
</dbReference>
<dbReference type="InterPro" id="IPR003010">
    <property type="entry name" value="C-N_Hydrolase"/>
</dbReference>
<dbReference type="EMBL" id="JADGJH010003493">
    <property type="protein sequence ID" value="KAJ3090551.1"/>
    <property type="molecule type" value="Genomic_DNA"/>
</dbReference>
<dbReference type="Proteomes" id="UP001211907">
    <property type="component" value="Unassembled WGS sequence"/>
</dbReference>
<feature type="domain" description="CN hydrolase" evidence="1">
    <location>
        <begin position="3"/>
        <end position="113"/>
    </location>
</feature>
<sequence length="113" mass="11986">MTTRLALVQLLVGASKEANLARARSKVLEAAAGGASIVVLPECFNSPYGTGFFPKYAEPLETGPSARALSQMAKDANVFLIGGSFPETGPDNKFFNTCTVWGPNGDRLAVHRK</sequence>
<dbReference type="GO" id="GO:0005739">
    <property type="term" value="C:mitochondrion"/>
    <property type="evidence" value="ECO:0007669"/>
    <property type="project" value="TreeGrafter"/>
</dbReference>
<gene>
    <name evidence="2" type="ORF">HK100_007407</name>
</gene>
<feature type="non-terminal residue" evidence="2">
    <location>
        <position position="113"/>
    </location>
</feature>